<dbReference type="PRINTS" id="PR00081">
    <property type="entry name" value="GDHRDH"/>
</dbReference>
<dbReference type="Proteomes" id="UP000541610">
    <property type="component" value="Unassembled WGS sequence"/>
</dbReference>
<feature type="transmembrane region" description="Helical" evidence="2">
    <location>
        <begin position="321"/>
        <end position="342"/>
    </location>
</feature>
<evidence type="ECO:0000256" key="2">
    <source>
        <dbReference type="SAM" id="Phobius"/>
    </source>
</evidence>
<dbReference type="PANTHER" id="PTHR43313">
    <property type="entry name" value="SHORT-CHAIN DEHYDROGENASE/REDUCTASE FAMILY 9C"/>
    <property type="match status" value="1"/>
</dbReference>
<sequence>MPSFYITGCDSGFGRDLVSRLYEKGHQVFAGCLLKQSVDDIEKEFPPGQGKGRVVAILLDVTDEASVHKAAETIKGLTDRLDGLVNNAGILIDAGPAEWSSTASFRKMLEVNVIGMSSVMKSVVDLIRQAQGRIVNVASIVGHFSFPYLGTYGATKYAVEGYSDSIRQDLHPWGVTVHVVEPGIFPMTGLYSGGAVFQDGITGRYAELPRETQEVYGEAYLKSVTEALTEGCMASCPTRTDSEYPRPWNTHCSALLPSIVIEWAWTAERCTFMSFLPEWVRDMVNEFLQNWVFRVEAVPPVSAPKDGLSMAKSRYAAPTKLIFIILATGLVVLVIGGGGWAANPARYSDRPRTPIAVLCNIVCHRCAPEDDTPTSKQLRVSCI</sequence>
<gene>
    <name evidence="3" type="primary">RDH5_2</name>
    <name evidence="3" type="ORF">FOZ60_017233</name>
</gene>
<proteinExistence type="inferred from homology"/>
<dbReference type="OrthoDB" id="1274115at2759"/>
<protein>
    <submittedName>
        <fullName evidence="3">Dehydrogenase</fullName>
    </submittedName>
</protein>
<reference evidence="3 4" key="1">
    <citation type="submission" date="2020-04" db="EMBL/GenBank/DDBJ databases">
        <title>Perkinsus olseni comparative genomics.</title>
        <authorList>
            <person name="Bogema D.R."/>
        </authorList>
    </citation>
    <scope>NUCLEOTIDE SEQUENCE [LARGE SCALE GENOMIC DNA]</scope>
    <source>
        <strain evidence="3">00978-12</strain>
    </source>
</reference>
<evidence type="ECO:0000256" key="1">
    <source>
        <dbReference type="RuleBase" id="RU000363"/>
    </source>
</evidence>
<dbReference type="EMBL" id="JABANP010000964">
    <property type="protein sequence ID" value="KAF4677687.1"/>
    <property type="molecule type" value="Genomic_DNA"/>
</dbReference>
<keyword evidence="2" id="KW-0812">Transmembrane</keyword>
<dbReference type="Gene3D" id="3.40.50.720">
    <property type="entry name" value="NAD(P)-binding Rossmann-like Domain"/>
    <property type="match status" value="1"/>
</dbReference>
<dbReference type="InterPro" id="IPR036291">
    <property type="entry name" value="NAD(P)-bd_dom_sf"/>
</dbReference>
<name>A0A7J6N262_PEROL</name>
<comment type="similarity">
    <text evidence="1">Belongs to the short-chain dehydrogenases/reductases (SDR) family.</text>
</comment>
<dbReference type="Pfam" id="PF00106">
    <property type="entry name" value="adh_short"/>
    <property type="match status" value="1"/>
</dbReference>
<accession>A0A7J6N262</accession>
<dbReference type="SUPFAM" id="SSF51735">
    <property type="entry name" value="NAD(P)-binding Rossmann-fold domains"/>
    <property type="match status" value="1"/>
</dbReference>
<evidence type="ECO:0000313" key="4">
    <source>
        <dbReference type="Proteomes" id="UP000541610"/>
    </source>
</evidence>
<dbReference type="InterPro" id="IPR020904">
    <property type="entry name" value="Sc_DH/Rdtase_CS"/>
</dbReference>
<dbReference type="PROSITE" id="PS00061">
    <property type="entry name" value="ADH_SHORT"/>
    <property type="match status" value="1"/>
</dbReference>
<evidence type="ECO:0000313" key="3">
    <source>
        <dbReference type="EMBL" id="KAF4677687.1"/>
    </source>
</evidence>
<dbReference type="GO" id="GO:0016491">
    <property type="term" value="F:oxidoreductase activity"/>
    <property type="evidence" value="ECO:0007669"/>
    <property type="project" value="TreeGrafter"/>
</dbReference>
<dbReference type="GO" id="GO:0008202">
    <property type="term" value="P:steroid metabolic process"/>
    <property type="evidence" value="ECO:0007669"/>
    <property type="project" value="TreeGrafter"/>
</dbReference>
<organism evidence="3 4">
    <name type="scientific">Perkinsus olseni</name>
    <name type="common">Perkinsus atlanticus</name>
    <dbReference type="NCBI Taxonomy" id="32597"/>
    <lineage>
        <taxon>Eukaryota</taxon>
        <taxon>Sar</taxon>
        <taxon>Alveolata</taxon>
        <taxon>Perkinsozoa</taxon>
        <taxon>Perkinsea</taxon>
        <taxon>Perkinsida</taxon>
        <taxon>Perkinsidae</taxon>
        <taxon>Perkinsus</taxon>
    </lineage>
</organism>
<dbReference type="PANTHER" id="PTHR43313:SF1">
    <property type="entry name" value="3BETA-HYDROXYSTEROID DEHYDROGENASE DHS-16"/>
    <property type="match status" value="1"/>
</dbReference>
<comment type="caution">
    <text evidence="3">The sequence shown here is derived from an EMBL/GenBank/DDBJ whole genome shotgun (WGS) entry which is preliminary data.</text>
</comment>
<dbReference type="AlphaFoldDB" id="A0A7J6N262"/>
<keyword evidence="2" id="KW-0472">Membrane</keyword>
<dbReference type="PRINTS" id="PR00080">
    <property type="entry name" value="SDRFAMILY"/>
</dbReference>
<keyword evidence="2" id="KW-1133">Transmembrane helix</keyword>
<dbReference type="InterPro" id="IPR002347">
    <property type="entry name" value="SDR_fam"/>
</dbReference>